<proteinExistence type="predicted"/>
<comment type="caution">
    <text evidence="1">The sequence shown here is derived from an EMBL/GenBank/DDBJ whole genome shotgun (WGS) entry which is preliminary data.</text>
</comment>
<reference evidence="2" key="1">
    <citation type="journal article" date="2019" name="Int. J. Syst. Evol. Microbiol.">
        <title>The Global Catalogue of Microorganisms (GCM) 10K type strain sequencing project: providing services to taxonomists for standard genome sequencing and annotation.</title>
        <authorList>
            <consortium name="The Broad Institute Genomics Platform"/>
            <consortium name="The Broad Institute Genome Sequencing Center for Infectious Disease"/>
            <person name="Wu L."/>
            <person name="Ma J."/>
        </authorList>
    </citation>
    <scope>NUCLEOTIDE SEQUENCE [LARGE SCALE GENOMIC DNA]</scope>
    <source>
        <strain evidence="2">CCM 7435</strain>
    </source>
</reference>
<dbReference type="EMBL" id="JBHUHD010000001">
    <property type="protein sequence ID" value="MFD2142276.1"/>
    <property type="molecule type" value="Genomic_DNA"/>
</dbReference>
<evidence type="ECO:0000313" key="1">
    <source>
        <dbReference type="EMBL" id="MFD2142276.1"/>
    </source>
</evidence>
<protein>
    <submittedName>
        <fullName evidence="1">Uncharacterized protein</fullName>
    </submittedName>
</protein>
<sequence>MSMQELPPLKTLNGKFCAYCHVCWLPIYRFWVDRESPEHDVCSEGAHHTAQTCPASAGQAGLTAWIKKLRDAGEIK</sequence>
<evidence type="ECO:0000313" key="2">
    <source>
        <dbReference type="Proteomes" id="UP001597299"/>
    </source>
</evidence>
<organism evidence="1 2">
    <name type="scientific">Ancylobacter oerskovii</name>
    <dbReference type="NCBI Taxonomy" id="459519"/>
    <lineage>
        <taxon>Bacteria</taxon>
        <taxon>Pseudomonadati</taxon>
        <taxon>Pseudomonadota</taxon>
        <taxon>Alphaproteobacteria</taxon>
        <taxon>Hyphomicrobiales</taxon>
        <taxon>Xanthobacteraceae</taxon>
        <taxon>Ancylobacter</taxon>
    </lineage>
</organism>
<gene>
    <name evidence="1" type="ORF">ACFSNC_17860</name>
</gene>
<dbReference type="RefSeq" id="WP_213351279.1">
    <property type="nucleotide sequence ID" value="NZ_JAHBGB010000006.1"/>
</dbReference>
<name>A0ABW4Z0X8_9HYPH</name>
<dbReference type="Proteomes" id="UP001597299">
    <property type="component" value="Unassembled WGS sequence"/>
</dbReference>
<accession>A0ABW4Z0X8</accession>
<keyword evidence="2" id="KW-1185">Reference proteome</keyword>